<keyword evidence="3" id="KW-0413">Isomerase</keyword>
<dbReference type="InterPro" id="IPR010872">
    <property type="entry name" value="MDMPI_C-term_domain"/>
</dbReference>
<dbReference type="InterPro" id="IPR024344">
    <property type="entry name" value="MDMPI_metal-binding"/>
</dbReference>
<comment type="caution">
    <text evidence="3">The sequence shown here is derived from an EMBL/GenBank/DDBJ whole genome shotgun (WGS) entry which is preliminary data.</text>
</comment>
<name>A0ABN2Y7G5_9ACTN</name>
<dbReference type="Pfam" id="PF07398">
    <property type="entry name" value="MDMPI_C"/>
    <property type="match status" value="1"/>
</dbReference>
<gene>
    <name evidence="3" type="ORF">GCM10009843_16700</name>
</gene>
<dbReference type="Proteomes" id="UP001500575">
    <property type="component" value="Unassembled WGS sequence"/>
</dbReference>
<dbReference type="PANTHER" id="PTHR40758:SF1">
    <property type="entry name" value="CONSERVED PROTEIN"/>
    <property type="match status" value="1"/>
</dbReference>
<protein>
    <submittedName>
        <fullName evidence="3">Maleylpyruvate isomerase N-terminal domain-containing protein</fullName>
    </submittedName>
</protein>
<dbReference type="InterPro" id="IPR017517">
    <property type="entry name" value="Maleyloyr_isom"/>
</dbReference>
<evidence type="ECO:0000313" key="3">
    <source>
        <dbReference type="EMBL" id="GAA2121996.1"/>
    </source>
</evidence>
<dbReference type="GO" id="GO:0016853">
    <property type="term" value="F:isomerase activity"/>
    <property type="evidence" value="ECO:0007669"/>
    <property type="project" value="UniProtKB-KW"/>
</dbReference>
<dbReference type="PANTHER" id="PTHR40758">
    <property type="entry name" value="CONSERVED PROTEIN"/>
    <property type="match status" value="1"/>
</dbReference>
<dbReference type="Gene3D" id="1.20.120.450">
    <property type="entry name" value="dinb family like domain"/>
    <property type="match status" value="1"/>
</dbReference>
<sequence>MSEGLASLTRMSHLDSRPSTRLEKSAYLEHLERESLRFRDVLAAADSGLPVPSCPAWMAGDLLWHLAGVQHFWSWVVSTRPDDAEGYDEPKRPDTPEDVLAFFDTASAALQAALASAEPTDPCWTWSDDKTVGFVMRRQALEAAIHRIDAEQAAGVDVTEIDARLATDGVDEVLDVMYGGCPPWGDFSPLPHYIRVDVRDTDTSVWVQLGRFSGTDPKDEVRYEEDDIHVVADPGVEPDAVIEGSASVLLARLWRRGDGADIHLAGDMGIVDHFRTAIHHPID</sequence>
<evidence type="ECO:0000259" key="1">
    <source>
        <dbReference type="Pfam" id="PF07398"/>
    </source>
</evidence>
<proteinExistence type="predicted"/>
<dbReference type="Pfam" id="PF11716">
    <property type="entry name" value="MDMPI_N"/>
    <property type="match status" value="1"/>
</dbReference>
<feature type="domain" description="MDMPI C-terminal" evidence="1">
    <location>
        <begin position="165"/>
        <end position="267"/>
    </location>
</feature>
<dbReference type="EMBL" id="BAAAQQ010000008">
    <property type="protein sequence ID" value="GAA2121996.1"/>
    <property type="molecule type" value="Genomic_DNA"/>
</dbReference>
<evidence type="ECO:0000259" key="2">
    <source>
        <dbReference type="Pfam" id="PF11716"/>
    </source>
</evidence>
<organism evidence="3 4">
    <name type="scientific">Nocardioides bigeumensis</name>
    <dbReference type="NCBI Taxonomy" id="433657"/>
    <lineage>
        <taxon>Bacteria</taxon>
        <taxon>Bacillati</taxon>
        <taxon>Actinomycetota</taxon>
        <taxon>Actinomycetes</taxon>
        <taxon>Propionibacteriales</taxon>
        <taxon>Nocardioidaceae</taxon>
        <taxon>Nocardioides</taxon>
    </lineage>
</organism>
<accession>A0ABN2Y7G5</accession>
<evidence type="ECO:0000313" key="4">
    <source>
        <dbReference type="Proteomes" id="UP001500575"/>
    </source>
</evidence>
<keyword evidence="4" id="KW-1185">Reference proteome</keyword>
<dbReference type="InterPro" id="IPR034660">
    <property type="entry name" value="DinB/YfiT-like"/>
</dbReference>
<reference evidence="3 4" key="1">
    <citation type="journal article" date="2019" name="Int. J. Syst. Evol. Microbiol.">
        <title>The Global Catalogue of Microorganisms (GCM) 10K type strain sequencing project: providing services to taxonomists for standard genome sequencing and annotation.</title>
        <authorList>
            <consortium name="The Broad Institute Genomics Platform"/>
            <consortium name="The Broad Institute Genome Sequencing Center for Infectious Disease"/>
            <person name="Wu L."/>
            <person name="Ma J."/>
        </authorList>
    </citation>
    <scope>NUCLEOTIDE SEQUENCE [LARGE SCALE GENOMIC DNA]</scope>
    <source>
        <strain evidence="3 4">JCM 16021</strain>
    </source>
</reference>
<dbReference type="NCBIfam" id="TIGR03083">
    <property type="entry name" value="maleylpyruvate isomerase family mycothiol-dependent enzyme"/>
    <property type="match status" value="1"/>
</dbReference>
<dbReference type="SUPFAM" id="SSF109854">
    <property type="entry name" value="DinB/YfiT-like putative metalloenzymes"/>
    <property type="match status" value="1"/>
</dbReference>
<feature type="domain" description="Mycothiol-dependent maleylpyruvate isomerase metal-binding" evidence="2">
    <location>
        <begin position="29"/>
        <end position="150"/>
    </location>
</feature>